<gene>
    <name evidence="1" type="ORF">BFO01nite_35130</name>
</gene>
<dbReference type="EMBL" id="BJOL01000020">
    <property type="protein sequence ID" value="GED59381.1"/>
    <property type="molecule type" value="Genomic_DNA"/>
</dbReference>
<accession>A0ABQ0T7T2</accession>
<dbReference type="Proteomes" id="UP000319498">
    <property type="component" value="Unassembled WGS sequence"/>
</dbReference>
<name>A0ABQ0T7T2_9BACL</name>
<evidence type="ECO:0008006" key="3">
    <source>
        <dbReference type="Google" id="ProtNLM"/>
    </source>
</evidence>
<evidence type="ECO:0000313" key="1">
    <source>
        <dbReference type="EMBL" id="GED59381.1"/>
    </source>
</evidence>
<reference evidence="1 2" key="1">
    <citation type="submission" date="2019-06" db="EMBL/GenBank/DDBJ databases">
        <title>Whole genome shotgun sequence of Brevibacillus formosus NBRC 15716.</title>
        <authorList>
            <person name="Hosoyama A."/>
            <person name="Uohara A."/>
            <person name="Ohji S."/>
            <person name="Ichikawa N."/>
        </authorList>
    </citation>
    <scope>NUCLEOTIDE SEQUENCE [LARGE SCALE GENOMIC DNA]</scope>
    <source>
        <strain evidence="1 2">NBRC 15716</strain>
    </source>
</reference>
<sequence length="210" mass="22041">MAQLPSTASIKDIITSLQTMECINQKADLASVVGSPAASTDDVATIITKIQNAKNTLAANITAKGTVASGSESVQTLVNKVGLLSGVKKWASGTISTDANGNLTVTGLGFMPSVIVLHARESTSRGYAYYRKIHLPIDGDVTIYNVDGSGGYKPYSLNRVDWTGQYLSDFGGGGVGGSAHVDLKWSITTSGFSTKFLVTSSIPVTYYAFE</sequence>
<dbReference type="RefSeq" id="WP_052773383.1">
    <property type="nucleotide sequence ID" value="NZ_BJOL01000020.1"/>
</dbReference>
<evidence type="ECO:0000313" key="2">
    <source>
        <dbReference type="Proteomes" id="UP000319498"/>
    </source>
</evidence>
<organism evidence="1 2">
    <name type="scientific">Brevibacillus formosus</name>
    <dbReference type="NCBI Taxonomy" id="54913"/>
    <lineage>
        <taxon>Bacteria</taxon>
        <taxon>Bacillati</taxon>
        <taxon>Bacillota</taxon>
        <taxon>Bacilli</taxon>
        <taxon>Bacillales</taxon>
        <taxon>Paenibacillaceae</taxon>
        <taxon>Brevibacillus</taxon>
    </lineage>
</organism>
<protein>
    <recommendedName>
        <fullName evidence="3">Tail fiber protein</fullName>
    </recommendedName>
</protein>
<dbReference type="GeneID" id="87589054"/>
<keyword evidence="2" id="KW-1185">Reference proteome</keyword>
<proteinExistence type="predicted"/>
<comment type="caution">
    <text evidence="1">The sequence shown here is derived from an EMBL/GenBank/DDBJ whole genome shotgun (WGS) entry which is preliminary data.</text>
</comment>